<reference evidence="1" key="1">
    <citation type="submission" date="2021-03" db="EMBL/GenBank/DDBJ databases">
        <authorList>
            <consortium name="DOE Joint Genome Institute"/>
            <person name="Ahrendt S."/>
            <person name="Looney B.P."/>
            <person name="Miyauchi S."/>
            <person name="Morin E."/>
            <person name="Drula E."/>
            <person name="Courty P.E."/>
            <person name="Chicoki N."/>
            <person name="Fauchery L."/>
            <person name="Kohler A."/>
            <person name="Kuo A."/>
            <person name="Labutti K."/>
            <person name="Pangilinan J."/>
            <person name="Lipzen A."/>
            <person name="Riley R."/>
            <person name="Andreopoulos W."/>
            <person name="He G."/>
            <person name="Johnson J."/>
            <person name="Barry K.W."/>
            <person name="Grigoriev I.V."/>
            <person name="Nagy L."/>
            <person name="Hibbett D."/>
            <person name="Henrissat B."/>
            <person name="Matheny P.B."/>
            <person name="Labbe J."/>
            <person name="Martin F."/>
        </authorList>
    </citation>
    <scope>NUCLEOTIDE SEQUENCE</scope>
    <source>
        <strain evidence="1">HHB10654</strain>
    </source>
</reference>
<evidence type="ECO:0000313" key="2">
    <source>
        <dbReference type="Proteomes" id="UP000814140"/>
    </source>
</evidence>
<proteinExistence type="predicted"/>
<protein>
    <submittedName>
        <fullName evidence="1">Uncharacterized protein</fullName>
    </submittedName>
</protein>
<name>A0ACB8T1A9_9AGAM</name>
<evidence type="ECO:0000313" key="1">
    <source>
        <dbReference type="EMBL" id="KAI0061791.1"/>
    </source>
</evidence>
<dbReference type="EMBL" id="MU277210">
    <property type="protein sequence ID" value="KAI0061791.1"/>
    <property type="molecule type" value="Genomic_DNA"/>
</dbReference>
<sequence length="209" mass="20114">MLSNVFTALALFAVGAAAQSSSAVPSGVPGLDACILTCLTQATASGGCSSFTDLQCVCTSTAFQSAAQQCLTSQCTQADQQAALQLQQSQCASSPSLLSLCTRISSAASSVSSTESAATSTLTSAQSSLSSSVSSVLSSLSSKAASETSAASSALSSVKSSLSSVVSSATSAAATSNSAGARVAFDSMGGVLTLGFAVLGAIAGGAMVI</sequence>
<keyword evidence="2" id="KW-1185">Reference proteome</keyword>
<reference evidence="1" key="2">
    <citation type="journal article" date="2022" name="New Phytol.">
        <title>Evolutionary transition to the ectomycorrhizal habit in the genomes of a hyperdiverse lineage of mushroom-forming fungi.</title>
        <authorList>
            <person name="Looney B."/>
            <person name="Miyauchi S."/>
            <person name="Morin E."/>
            <person name="Drula E."/>
            <person name="Courty P.E."/>
            <person name="Kohler A."/>
            <person name="Kuo A."/>
            <person name="LaButti K."/>
            <person name="Pangilinan J."/>
            <person name="Lipzen A."/>
            <person name="Riley R."/>
            <person name="Andreopoulos W."/>
            <person name="He G."/>
            <person name="Johnson J."/>
            <person name="Nolan M."/>
            <person name="Tritt A."/>
            <person name="Barry K.W."/>
            <person name="Grigoriev I.V."/>
            <person name="Nagy L.G."/>
            <person name="Hibbett D."/>
            <person name="Henrissat B."/>
            <person name="Matheny P.B."/>
            <person name="Labbe J."/>
            <person name="Martin F.M."/>
        </authorList>
    </citation>
    <scope>NUCLEOTIDE SEQUENCE</scope>
    <source>
        <strain evidence="1">HHB10654</strain>
    </source>
</reference>
<comment type="caution">
    <text evidence="1">The sequence shown here is derived from an EMBL/GenBank/DDBJ whole genome shotgun (WGS) entry which is preliminary data.</text>
</comment>
<organism evidence="1 2">
    <name type="scientific">Artomyces pyxidatus</name>
    <dbReference type="NCBI Taxonomy" id="48021"/>
    <lineage>
        <taxon>Eukaryota</taxon>
        <taxon>Fungi</taxon>
        <taxon>Dikarya</taxon>
        <taxon>Basidiomycota</taxon>
        <taxon>Agaricomycotina</taxon>
        <taxon>Agaricomycetes</taxon>
        <taxon>Russulales</taxon>
        <taxon>Auriscalpiaceae</taxon>
        <taxon>Artomyces</taxon>
    </lineage>
</organism>
<accession>A0ACB8T1A9</accession>
<gene>
    <name evidence="1" type="ORF">BV25DRAFT_1870555</name>
</gene>
<dbReference type="Proteomes" id="UP000814140">
    <property type="component" value="Unassembled WGS sequence"/>
</dbReference>